<name>A0AAE3ZF52_9ACTN</name>
<sequence>MYLLRMLLDRNVLQQLVDLGNRVMAELDAPETPSVP</sequence>
<keyword evidence="2" id="KW-1185">Reference proteome</keyword>
<evidence type="ECO:0000313" key="2">
    <source>
        <dbReference type="Proteomes" id="UP001180845"/>
    </source>
</evidence>
<protein>
    <submittedName>
        <fullName evidence="1">Uncharacterized protein</fullName>
    </submittedName>
</protein>
<gene>
    <name evidence="1" type="ORF">JOF55_002912</name>
</gene>
<comment type="caution">
    <text evidence="1">The sequence shown here is derived from an EMBL/GenBank/DDBJ whole genome shotgun (WGS) entry which is preliminary data.</text>
</comment>
<dbReference type="AlphaFoldDB" id="A0AAE3ZF52"/>
<organism evidence="1 2">
    <name type="scientific">Haloactinomyces albus</name>
    <dbReference type="NCBI Taxonomy" id="1352928"/>
    <lineage>
        <taxon>Bacteria</taxon>
        <taxon>Bacillati</taxon>
        <taxon>Actinomycetota</taxon>
        <taxon>Actinomycetes</taxon>
        <taxon>Actinopolysporales</taxon>
        <taxon>Actinopolysporaceae</taxon>
        <taxon>Haloactinomyces</taxon>
    </lineage>
</organism>
<dbReference type="EMBL" id="JAVDXW010000001">
    <property type="protein sequence ID" value="MDR7302731.1"/>
    <property type="molecule type" value="Genomic_DNA"/>
</dbReference>
<proteinExistence type="predicted"/>
<accession>A0AAE3ZF52</accession>
<reference evidence="1" key="1">
    <citation type="submission" date="2023-07" db="EMBL/GenBank/DDBJ databases">
        <title>Sequencing the genomes of 1000 actinobacteria strains.</title>
        <authorList>
            <person name="Klenk H.-P."/>
        </authorList>
    </citation>
    <scope>NUCLEOTIDE SEQUENCE</scope>
    <source>
        <strain evidence="1">DSM 45977</strain>
    </source>
</reference>
<dbReference type="Proteomes" id="UP001180845">
    <property type="component" value="Unassembled WGS sequence"/>
</dbReference>
<evidence type="ECO:0000313" key="1">
    <source>
        <dbReference type="EMBL" id="MDR7302731.1"/>
    </source>
</evidence>